<dbReference type="SUPFAM" id="SSF56784">
    <property type="entry name" value="HAD-like"/>
    <property type="match status" value="1"/>
</dbReference>
<accession>A0A1G7FQT4</accession>
<dbReference type="STRING" id="227084.SAMN05421855_102709"/>
<gene>
    <name evidence="1" type="ORF">SAMN05421855_102709</name>
</gene>
<organism evidence="1 2">
    <name type="scientific">Ulvibacter litoralis</name>
    <dbReference type="NCBI Taxonomy" id="227084"/>
    <lineage>
        <taxon>Bacteria</taxon>
        <taxon>Pseudomonadati</taxon>
        <taxon>Bacteroidota</taxon>
        <taxon>Flavobacteriia</taxon>
        <taxon>Flavobacteriales</taxon>
        <taxon>Flavobacteriaceae</taxon>
        <taxon>Ulvibacter</taxon>
    </lineage>
</organism>
<name>A0A1G7FQT4_9FLAO</name>
<evidence type="ECO:0000313" key="1">
    <source>
        <dbReference type="EMBL" id="SDE78192.1"/>
    </source>
</evidence>
<dbReference type="Pfam" id="PF24694">
    <property type="entry name" value="LNS2_PITM1-3"/>
    <property type="match status" value="1"/>
</dbReference>
<evidence type="ECO:0000313" key="2">
    <source>
        <dbReference type="Proteomes" id="UP000199321"/>
    </source>
</evidence>
<dbReference type="EMBL" id="FNBA01000002">
    <property type="protein sequence ID" value="SDE78192.1"/>
    <property type="molecule type" value="Genomic_DNA"/>
</dbReference>
<evidence type="ECO:0008006" key="3">
    <source>
        <dbReference type="Google" id="ProtNLM"/>
    </source>
</evidence>
<dbReference type="InterPro" id="IPR036412">
    <property type="entry name" value="HAD-like_sf"/>
</dbReference>
<reference evidence="1 2" key="1">
    <citation type="submission" date="2016-10" db="EMBL/GenBank/DDBJ databases">
        <authorList>
            <person name="de Groot N.N."/>
        </authorList>
    </citation>
    <scope>NUCLEOTIDE SEQUENCE [LARGE SCALE GENOMIC DNA]</scope>
    <source>
        <strain evidence="1 2">DSM 16195</strain>
    </source>
</reference>
<dbReference type="InterPro" id="IPR023214">
    <property type="entry name" value="HAD_sf"/>
</dbReference>
<proteinExistence type="predicted"/>
<protein>
    <recommendedName>
        <fullName evidence="3">Phosphoheptose isomerase</fullName>
    </recommendedName>
</protein>
<keyword evidence="2" id="KW-1185">Reference proteome</keyword>
<dbReference type="AlphaFoldDB" id="A0A1G7FQT4"/>
<dbReference type="Gene3D" id="3.40.50.1000">
    <property type="entry name" value="HAD superfamily/HAD-like"/>
    <property type="match status" value="1"/>
</dbReference>
<dbReference type="Proteomes" id="UP000199321">
    <property type="component" value="Unassembled WGS sequence"/>
</dbReference>
<sequence length="161" mass="18726">MAFQPNGSFKLEKRSLIMKKEEVEKILHDKVESGEHVSPVLPEGIKNYLIDIDGTITEDVPNEEPERMVTCEPFPDALKTLNKWYDEGHIICFFTSRTEAHREVTETWLKESGFKYHSLLMGKPRGGNYHWVDNHLVKATRYKGKFTDLVDKKVTIQVFEE</sequence>